<dbReference type="Gene3D" id="3.40.190.10">
    <property type="entry name" value="Periplasmic binding protein-like II"/>
    <property type="match status" value="2"/>
</dbReference>
<proteinExistence type="predicted"/>
<sequence>MNSMKWVMSATVVAMSVVGCGGQSGAGAQTAQAVGQKASLAIPNFYGSDTLKEALIAANIVAGSELSIEGKGSGVGEACLRNGVGSSGFCSSGAQTLAPMSRDFAAPKTASGAACVSGTATGACCPGERSNTIALDAVSAFVKSTRFAALPGSGLTTEELRRIFFATDSAGVAIANACPTNWTAFGQPSATIVKYRRDDLSGTTDTFKSLLKGGTFCPGITVIVDGSASNPSPCTSSDSATTCIGKLAENDNNAIGYAGDSATRLGNARLWLKAVAPITPTTSTYIEPSAVNVRKLLQSGATDVYPLSRRIFLNENVNRAKSFEEAVLYEWIYSPTGAEEFEEILTQQGFIACAPEENFTPLACGGDGQGRGAGLCSGP</sequence>
<evidence type="ECO:0000313" key="2">
    <source>
        <dbReference type="Proteomes" id="UP000315369"/>
    </source>
</evidence>
<reference evidence="1 2" key="1">
    <citation type="submission" date="2019-06" db="EMBL/GenBank/DDBJ databases">
        <authorList>
            <person name="Livingstone P."/>
            <person name="Whitworth D."/>
        </authorList>
    </citation>
    <scope>NUCLEOTIDE SEQUENCE [LARGE SCALE GENOMIC DNA]</scope>
    <source>
        <strain evidence="1 2">AM401</strain>
    </source>
</reference>
<dbReference type="PANTHER" id="PTHR30570:SF1">
    <property type="entry name" value="PHOSPHATE-BINDING PROTEIN PSTS"/>
    <property type="match status" value="1"/>
</dbReference>
<dbReference type="RefSeq" id="WP_141641839.1">
    <property type="nucleotide sequence ID" value="NZ_VIFM01000022.1"/>
</dbReference>
<dbReference type="PANTHER" id="PTHR30570">
    <property type="entry name" value="PERIPLASMIC PHOSPHATE BINDING COMPONENT OF PHOSPHATE ABC TRANSPORTER"/>
    <property type="match status" value="1"/>
</dbReference>
<gene>
    <name evidence="1" type="ORF">FJV41_08080</name>
</gene>
<dbReference type="AlphaFoldDB" id="A0A540X5K7"/>
<dbReference type="SUPFAM" id="SSF53850">
    <property type="entry name" value="Periplasmic binding protein-like II"/>
    <property type="match status" value="1"/>
</dbReference>
<dbReference type="EMBL" id="VIFM01000022">
    <property type="protein sequence ID" value="TQF16545.1"/>
    <property type="molecule type" value="Genomic_DNA"/>
</dbReference>
<name>A0A540X5K7_9BACT</name>
<organism evidence="1 2">
    <name type="scientific">Myxococcus llanfairpwllgwyngyllgogerychwyrndrobwllllantysiliogogogochensis</name>
    <dbReference type="NCBI Taxonomy" id="2590453"/>
    <lineage>
        <taxon>Bacteria</taxon>
        <taxon>Pseudomonadati</taxon>
        <taxon>Myxococcota</taxon>
        <taxon>Myxococcia</taxon>
        <taxon>Myxococcales</taxon>
        <taxon>Cystobacterineae</taxon>
        <taxon>Myxococcaceae</taxon>
        <taxon>Myxococcus</taxon>
    </lineage>
</organism>
<dbReference type="PROSITE" id="PS51257">
    <property type="entry name" value="PROKAR_LIPOPROTEIN"/>
    <property type="match status" value="1"/>
</dbReference>
<dbReference type="InterPro" id="IPR050811">
    <property type="entry name" value="Phosphate_ABC_transporter"/>
</dbReference>
<evidence type="ECO:0000313" key="1">
    <source>
        <dbReference type="EMBL" id="TQF16545.1"/>
    </source>
</evidence>
<accession>A0A540X5K7</accession>
<comment type="caution">
    <text evidence="1">The sequence shown here is derived from an EMBL/GenBank/DDBJ whole genome shotgun (WGS) entry which is preliminary data.</text>
</comment>
<keyword evidence="2" id="KW-1185">Reference proteome</keyword>
<dbReference type="Proteomes" id="UP000315369">
    <property type="component" value="Unassembled WGS sequence"/>
</dbReference>
<dbReference type="OrthoDB" id="5380478at2"/>
<protein>
    <submittedName>
        <fullName evidence="1">Cell envelope biogenesis protein OmpA</fullName>
    </submittedName>
</protein>